<reference evidence="2" key="1">
    <citation type="journal article" date="2017" name="Nature">
        <title>The genome of Chenopodium quinoa.</title>
        <authorList>
            <person name="Jarvis D.E."/>
            <person name="Ho Y.S."/>
            <person name="Lightfoot D.J."/>
            <person name="Schmoeckel S.M."/>
            <person name="Li B."/>
            <person name="Borm T.J.A."/>
            <person name="Ohyanagi H."/>
            <person name="Mineta K."/>
            <person name="Michell C.T."/>
            <person name="Saber N."/>
            <person name="Kharbatia N.M."/>
            <person name="Rupper R.R."/>
            <person name="Sharp A.R."/>
            <person name="Dally N."/>
            <person name="Boughton B.A."/>
            <person name="Woo Y.H."/>
            <person name="Gao G."/>
            <person name="Schijlen E.G.W.M."/>
            <person name="Guo X."/>
            <person name="Momin A.A."/>
            <person name="Negrao S."/>
            <person name="Al-Babili S."/>
            <person name="Gehring C."/>
            <person name="Roessner U."/>
            <person name="Jung C."/>
            <person name="Murphy K."/>
            <person name="Arold S.T."/>
            <person name="Gojobori T."/>
            <person name="van der Linden C.G."/>
            <person name="van Loo E.N."/>
            <person name="Jellen E.N."/>
            <person name="Maughan P.J."/>
            <person name="Tester M."/>
        </authorList>
    </citation>
    <scope>NUCLEOTIDE SEQUENCE [LARGE SCALE GENOMIC DNA]</scope>
    <source>
        <strain evidence="2">cv. PI 614886</strain>
    </source>
</reference>
<dbReference type="PANTHER" id="PTHR33872:SF7">
    <property type="entry name" value="OSJNBA0084K11.10-LIKE PROTEIN"/>
    <property type="match status" value="1"/>
</dbReference>
<dbReference type="OrthoDB" id="1932217at2759"/>
<dbReference type="EnsemblPlants" id="AUR62012999-RA">
    <property type="protein sequence ID" value="AUR62012999-RA:cds"/>
    <property type="gene ID" value="AUR62012999"/>
</dbReference>
<feature type="compositionally biased region" description="Pro residues" evidence="1">
    <location>
        <begin position="17"/>
        <end position="29"/>
    </location>
</feature>
<dbReference type="PANTHER" id="PTHR33872">
    <property type="entry name" value="DNA POLYMERASE EPSILON CATALYTIC SUBUNIT A"/>
    <property type="match status" value="1"/>
</dbReference>
<proteinExistence type="predicted"/>
<organism evidence="2 3">
    <name type="scientific">Chenopodium quinoa</name>
    <name type="common">Quinoa</name>
    <dbReference type="NCBI Taxonomy" id="63459"/>
    <lineage>
        <taxon>Eukaryota</taxon>
        <taxon>Viridiplantae</taxon>
        <taxon>Streptophyta</taxon>
        <taxon>Embryophyta</taxon>
        <taxon>Tracheophyta</taxon>
        <taxon>Spermatophyta</taxon>
        <taxon>Magnoliopsida</taxon>
        <taxon>eudicotyledons</taxon>
        <taxon>Gunneridae</taxon>
        <taxon>Pentapetalae</taxon>
        <taxon>Caryophyllales</taxon>
        <taxon>Chenopodiaceae</taxon>
        <taxon>Chenopodioideae</taxon>
        <taxon>Atripliceae</taxon>
        <taxon>Chenopodium</taxon>
    </lineage>
</organism>
<keyword evidence="3" id="KW-1185">Reference proteome</keyword>
<dbReference type="SMR" id="A0A803LGA2"/>
<accession>A0A803LGA2</accession>
<gene>
    <name evidence="2" type="primary">LOC110738939</name>
</gene>
<evidence type="ECO:0000313" key="2">
    <source>
        <dbReference type="EnsemblPlants" id="AUR62012999-RA:cds"/>
    </source>
</evidence>
<reference evidence="2" key="2">
    <citation type="submission" date="2021-03" db="UniProtKB">
        <authorList>
            <consortium name="EnsemblPlants"/>
        </authorList>
    </citation>
    <scope>IDENTIFICATION</scope>
</reference>
<sequence>MGVMKKAEVVMKSTRRPPIPTPPPPPPRPRWSSYTRREIERFWRKKRLEEEEHLLAAIKAAARLRATHFSEEDYLLFIESLEEEEDVNTIIQKKICGNNQEIRVGITDWWTKSKYAYLNQPVIGNVGRPSRRAYYKPDSIIWFYQKSFPTATASAEAFYLGA</sequence>
<evidence type="ECO:0000256" key="1">
    <source>
        <dbReference type="SAM" id="MobiDB-lite"/>
    </source>
</evidence>
<dbReference type="OMA" id="QEIARYW"/>
<dbReference type="RefSeq" id="XP_021775079.1">
    <property type="nucleotide sequence ID" value="XM_021919387.1"/>
</dbReference>
<dbReference type="Gramene" id="AUR62012999-RA">
    <property type="protein sequence ID" value="AUR62012999-RA:cds"/>
    <property type="gene ID" value="AUR62012999"/>
</dbReference>
<dbReference type="GeneID" id="110738939"/>
<feature type="region of interest" description="Disordered" evidence="1">
    <location>
        <begin position="1"/>
        <end position="31"/>
    </location>
</feature>
<dbReference type="KEGG" id="cqi:110738939"/>
<dbReference type="Proteomes" id="UP000596660">
    <property type="component" value="Unplaced"/>
</dbReference>
<evidence type="ECO:0000313" key="3">
    <source>
        <dbReference type="Proteomes" id="UP000596660"/>
    </source>
</evidence>
<dbReference type="AlphaFoldDB" id="A0A803LGA2"/>
<protein>
    <submittedName>
        <fullName evidence="2">Uncharacterized protein</fullName>
    </submittedName>
</protein>
<name>A0A803LGA2_CHEQI</name>